<keyword evidence="2" id="KW-1133">Transmembrane helix</keyword>
<protein>
    <submittedName>
        <fullName evidence="3">Uncharacterized protein</fullName>
    </submittedName>
</protein>
<dbReference type="Proteomes" id="UP001187415">
    <property type="component" value="Unassembled WGS sequence"/>
</dbReference>
<evidence type="ECO:0000313" key="4">
    <source>
        <dbReference type="Proteomes" id="UP001187415"/>
    </source>
</evidence>
<feature type="transmembrane region" description="Helical" evidence="2">
    <location>
        <begin position="13"/>
        <end position="34"/>
    </location>
</feature>
<comment type="caution">
    <text evidence="3">The sequence shown here is derived from an EMBL/GenBank/DDBJ whole genome shotgun (WGS) entry which is preliminary data.</text>
</comment>
<evidence type="ECO:0000256" key="1">
    <source>
        <dbReference type="SAM" id="MobiDB-lite"/>
    </source>
</evidence>
<keyword evidence="4" id="KW-1185">Reference proteome</keyword>
<gene>
    <name evidence="3" type="ORF">Q5P01_001003</name>
</gene>
<feature type="region of interest" description="Disordered" evidence="1">
    <location>
        <begin position="68"/>
        <end position="87"/>
    </location>
</feature>
<sequence>MVVHRWWFTEDEWVKYSLIAAPLMIVFALALITIRTCRKRSYIYKPPCDHGLSDSLYGLTTTDAISCTEKDPMLGGEEERDRGAVGERKPRVRFDRGGDEYVIYETDSSVVGSLREEGDTSKLSDANGAGGLPRYGAPATIWAEI</sequence>
<keyword evidence="2" id="KW-0472">Membrane</keyword>
<keyword evidence="2" id="KW-0812">Transmembrane</keyword>
<dbReference type="AlphaFoldDB" id="A0AA88IYE5"/>
<reference evidence="3" key="1">
    <citation type="submission" date="2023-07" db="EMBL/GenBank/DDBJ databases">
        <title>Chromosome-level Genome Assembly of Striped Snakehead (Channa striata).</title>
        <authorList>
            <person name="Liu H."/>
        </authorList>
    </citation>
    <scope>NUCLEOTIDE SEQUENCE</scope>
    <source>
        <strain evidence="3">Gz</strain>
        <tissue evidence="3">Muscle</tissue>
    </source>
</reference>
<name>A0AA88IYE5_CHASR</name>
<accession>A0AA88IYE5</accession>
<organism evidence="3 4">
    <name type="scientific">Channa striata</name>
    <name type="common">Snakehead murrel</name>
    <name type="synonym">Ophicephalus striatus</name>
    <dbReference type="NCBI Taxonomy" id="64152"/>
    <lineage>
        <taxon>Eukaryota</taxon>
        <taxon>Metazoa</taxon>
        <taxon>Chordata</taxon>
        <taxon>Craniata</taxon>
        <taxon>Vertebrata</taxon>
        <taxon>Euteleostomi</taxon>
        <taxon>Actinopterygii</taxon>
        <taxon>Neopterygii</taxon>
        <taxon>Teleostei</taxon>
        <taxon>Neoteleostei</taxon>
        <taxon>Acanthomorphata</taxon>
        <taxon>Anabantaria</taxon>
        <taxon>Anabantiformes</taxon>
        <taxon>Channoidei</taxon>
        <taxon>Channidae</taxon>
        <taxon>Channa</taxon>
    </lineage>
</organism>
<evidence type="ECO:0000256" key="2">
    <source>
        <dbReference type="SAM" id="Phobius"/>
    </source>
</evidence>
<dbReference type="EMBL" id="JAUPFM010000121">
    <property type="protein sequence ID" value="KAK2812702.1"/>
    <property type="molecule type" value="Genomic_DNA"/>
</dbReference>
<proteinExistence type="predicted"/>
<evidence type="ECO:0000313" key="3">
    <source>
        <dbReference type="EMBL" id="KAK2812702.1"/>
    </source>
</evidence>